<evidence type="ECO:0000256" key="6">
    <source>
        <dbReference type="ARBA" id="ARBA00022822"/>
    </source>
</evidence>
<gene>
    <name evidence="9" type="primary">trpF</name>
    <name evidence="11" type="ORF">MXMO3_03415</name>
</gene>
<dbReference type="Proteomes" id="UP000258927">
    <property type="component" value="Chromosome"/>
</dbReference>
<evidence type="ECO:0000256" key="2">
    <source>
        <dbReference type="ARBA" id="ARBA00004664"/>
    </source>
</evidence>
<keyword evidence="8 9" id="KW-0413">Isomerase</keyword>
<protein>
    <recommendedName>
        <fullName evidence="4 9">N-(5'-phosphoribosyl)anthranilate isomerase</fullName>
        <shortName evidence="9">PRAI</shortName>
        <ecNumber evidence="3 9">5.3.1.24</ecNumber>
    </recommendedName>
</protein>
<keyword evidence="7 9" id="KW-0057">Aromatic amino acid biosynthesis</keyword>
<feature type="domain" description="N-(5'phosphoribosyl) anthranilate isomerase (PRAI)" evidence="10">
    <location>
        <begin position="5"/>
        <end position="205"/>
    </location>
</feature>
<evidence type="ECO:0000313" key="11">
    <source>
        <dbReference type="EMBL" id="AVX05918.1"/>
    </source>
</evidence>
<dbReference type="PANTHER" id="PTHR42894:SF1">
    <property type="entry name" value="N-(5'-PHOSPHORIBOSYL)ANTHRANILATE ISOMERASE"/>
    <property type="match status" value="1"/>
</dbReference>
<dbReference type="InterPro" id="IPR011060">
    <property type="entry name" value="RibuloseP-bd_barrel"/>
</dbReference>
<dbReference type="RefSeq" id="WP_117396649.1">
    <property type="nucleotide sequence ID" value="NZ_CP021330.1"/>
</dbReference>
<dbReference type="AlphaFoldDB" id="A0A2R4MIR3"/>
<dbReference type="GO" id="GO:0000162">
    <property type="term" value="P:L-tryptophan biosynthetic process"/>
    <property type="evidence" value="ECO:0007669"/>
    <property type="project" value="UniProtKB-UniRule"/>
</dbReference>
<dbReference type="NCBIfam" id="NF002295">
    <property type="entry name" value="PRK01222.1-1"/>
    <property type="match status" value="1"/>
</dbReference>
<organism evidence="11 12">
    <name type="scientific">Maritalea myrionectae</name>
    <dbReference type="NCBI Taxonomy" id="454601"/>
    <lineage>
        <taxon>Bacteria</taxon>
        <taxon>Pseudomonadati</taxon>
        <taxon>Pseudomonadota</taxon>
        <taxon>Alphaproteobacteria</taxon>
        <taxon>Hyphomicrobiales</taxon>
        <taxon>Devosiaceae</taxon>
        <taxon>Maritalea</taxon>
    </lineage>
</organism>
<evidence type="ECO:0000256" key="7">
    <source>
        <dbReference type="ARBA" id="ARBA00023141"/>
    </source>
</evidence>
<keyword evidence="12" id="KW-1185">Reference proteome</keyword>
<comment type="catalytic activity">
    <reaction evidence="1 9">
        <text>N-(5-phospho-beta-D-ribosyl)anthranilate = 1-(2-carboxyphenylamino)-1-deoxy-D-ribulose 5-phosphate</text>
        <dbReference type="Rhea" id="RHEA:21540"/>
        <dbReference type="ChEBI" id="CHEBI:18277"/>
        <dbReference type="ChEBI" id="CHEBI:58613"/>
        <dbReference type="EC" id="5.3.1.24"/>
    </reaction>
</comment>
<dbReference type="Gene3D" id="3.20.20.70">
    <property type="entry name" value="Aldolase class I"/>
    <property type="match status" value="1"/>
</dbReference>
<dbReference type="KEGG" id="mmyr:MXMO3_03415"/>
<sequence>MPLLIKICGLKTPELVDVAIEAGADVIGFVHFARSPRHLDFSDIGKLIRHVDGRVKTAILTVNPDEDLLEHAVSLSPDYIQLHGQETVERVEHIQQMGVDVIKAFSIGAEEDLAPVPAFAGKADLIILDAKPPKDAAHPGGNGEVFDWSILKALDPGIKFMLSGGLTIENVQQAVNEVRPFGLDVSSGVEVRKGEKDADMIKEFMRRARDYHRSTTREIE</sequence>
<dbReference type="SUPFAM" id="SSF51366">
    <property type="entry name" value="Ribulose-phoshate binding barrel"/>
    <property type="match status" value="1"/>
</dbReference>
<evidence type="ECO:0000259" key="10">
    <source>
        <dbReference type="Pfam" id="PF00697"/>
    </source>
</evidence>
<comment type="pathway">
    <text evidence="2 9">Amino-acid biosynthesis; L-tryptophan biosynthesis; L-tryptophan from chorismate: step 3/5.</text>
</comment>
<evidence type="ECO:0000256" key="9">
    <source>
        <dbReference type="HAMAP-Rule" id="MF_00135"/>
    </source>
</evidence>
<dbReference type="InterPro" id="IPR044643">
    <property type="entry name" value="TrpF_fam"/>
</dbReference>
<evidence type="ECO:0000256" key="5">
    <source>
        <dbReference type="ARBA" id="ARBA00022605"/>
    </source>
</evidence>
<dbReference type="PANTHER" id="PTHR42894">
    <property type="entry name" value="N-(5'-PHOSPHORIBOSYL)ANTHRANILATE ISOMERASE"/>
    <property type="match status" value="1"/>
</dbReference>
<dbReference type="HAMAP" id="MF_00135">
    <property type="entry name" value="PRAI"/>
    <property type="match status" value="1"/>
</dbReference>
<evidence type="ECO:0000256" key="8">
    <source>
        <dbReference type="ARBA" id="ARBA00023235"/>
    </source>
</evidence>
<dbReference type="InterPro" id="IPR013785">
    <property type="entry name" value="Aldolase_TIM"/>
</dbReference>
<reference evidence="11 12" key="1">
    <citation type="submission" date="2017-05" db="EMBL/GenBank/DDBJ databases">
        <title>Genome Analysis of Maritalea myrionectae HL2708#5.</title>
        <authorList>
            <consortium name="Cotde Inc.-PKNU"/>
            <person name="Jang D."/>
            <person name="Oh H.-M."/>
        </authorList>
    </citation>
    <scope>NUCLEOTIDE SEQUENCE [LARGE SCALE GENOMIC DNA]</scope>
    <source>
        <strain evidence="11 12">HL2708#5</strain>
    </source>
</reference>
<evidence type="ECO:0000256" key="4">
    <source>
        <dbReference type="ARBA" id="ARBA00022272"/>
    </source>
</evidence>
<evidence type="ECO:0000256" key="1">
    <source>
        <dbReference type="ARBA" id="ARBA00001164"/>
    </source>
</evidence>
<dbReference type="EC" id="5.3.1.24" evidence="3 9"/>
<keyword evidence="5 9" id="KW-0028">Amino-acid biosynthesis</keyword>
<dbReference type="EMBL" id="CP021330">
    <property type="protein sequence ID" value="AVX05918.1"/>
    <property type="molecule type" value="Genomic_DNA"/>
</dbReference>
<dbReference type="InterPro" id="IPR001240">
    <property type="entry name" value="PRAI_dom"/>
</dbReference>
<keyword evidence="6 9" id="KW-0822">Tryptophan biosynthesis</keyword>
<dbReference type="GO" id="GO:0004640">
    <property type="term" value="F:phosphoribosylanthranilate isomerase activity"/>
    <property type="evidence" value="ECO:0007669"/>
    <property type="project" value="UniProtKB-UniRule"/>
</dbReference>
<proteinExistence type="inferred from homology"/>
<dbReference type="CDD" id="cd00405">
    <property type="entry name" value="PRAI"/>
    <property type="match status" value="1"/>
</dbReference>
<accession>A0A2R4MIR3</accession>
<evidence type="ECO:0000256" key="3">
    <source>
        <dbReference type="ARBA" id="ARBA00012572"/>
    </source>
</evidence>
<name>A0A2R4MIR3_9HYPH</name>
<dbReference type="UniPathway" id="UPA00035">
    <property type="reaction ID" value="UER00042"/>
</dbReference>
<dbReference type="Pfam" id="PF00697">
    <property type="entry name" value="PRAI"/>
    <property type="match status" value="1"/>
</dbReference>
<evidence type="ECO:0000313" key="12">
    <source>
        <dbReference type="Proteomes" id="UP000258927"/>
    </source>
</evidence>
<dbReference type="STRING" id="1122213.GCA_000423365_02724"/>
<comment type="similarity">
    <text evidence="9">Belongs to the TrpF family.</text>
</comment>